<evidence type="ECO:0000313" key="3">
    <source>
        <dbReference type="Proteomes" id="UP000315295"/>
    </source>
</evidence>
<name>A0A540NME3_MALBA</name>
<reference evidence="2 3" key="1">
    <citation type="journal article" date="2019" name="G3 (Bethesda)">
        <title>Sequencing of a Wild Apple (Malus baccata) Genome Unravels the Differences Between Cultivated and Wild Apple Species Regarding Disease Resistance and Cold Tolerance.</title>
        <authorList>
            <person name="Chen X."/>
        </authorList>
    </citation>
    <scope>NUCLEOTIDE SEQUENCE [LARGE SCALE GENOMIC DNA]</scope>
    <source>
        <strain evidence="3">cv. Shandingzi</strain>
        <tissue evidence="2">Leaves</tissue>
    </source>
</reference>
<keyword evidence="1" id="KW-1133">Transmembrane helix</keyword>
<keyword evidence="1" id="KW-0472">Membrane</keyword>
<sequence>MYTCSSSWEGKHNILRRISQFSLSEPRTTASSSVRQHLLRPPPSPLWAPPSILLLRWAASLSLLLLILLPIFSHKESTPLATAAYTQGM</sequence>
<evidence type="ECO:0000256" key="1">
    <source>
        <dbReference type="SAM" id="Phobius"/>
    </source>
</evidence>
<dbReference type="Proteomes" id="UP000315295">
    <property type="component" value="Unassembled WGS sequence"/>
</dbReference>
<proteinExistence type="predicted"/>
<protein>
    <submittedName>
        <fullName evidence="2">Uncharacterized protein</fullName>
    </submittedName>
</protein>
<evidence type="ECO:0000313" key="2">
    <source>
        <dbReference type="EMBL" id="TQE12195.1"/>
    </source>
</evidence>
<dbReference type="AlphaFoldDB" id="A0A540NME3"/>
<keyword evidence="3" id="KW-1185">Reference proteome</keyword>
<feature type="transmembrane region" description="Helical" evidence="1">
    <location>
        <begin position="52"/>
        <end position="72"/>
    </location>
</feature>
<accession>A0A540NME3</accession>
<comment type="caution">
    <text evidence="2">The sequence shown here is derived from an EMBL/GenBank/DDBJ whole genome shotgun (WGS) entry which is preliminary data.</text>
</comment>
<gene>
    <name evidence="2" type="ORF">C1H46_002265</name>
</gene>
<dbReference type="EMBL" id="VIEB01000022">
    <property type="protein sequence ID" value="TQE12195.1"/>
    <property type="molecule type" value="Genomic_DNA"/>
</dbReference>
<organism evidence="2 3">
    <name type="scientific">Malus baccata</name>
    <name type="common">Siberian crab apple</name>
    <name type="synonym">Pyrus baccata</name>
    <dbReference type="NCBI Taxonomy" id="106549"/>
    <lineage>
        <taxon>Eukaryota</taxon>
        <taxon>Viridiplantae</taxon>
        <taxon>Streptophyta</taxon>
        <taxon>Embryophyta</taxon>
        <taxon>Tracheophyta</taxon>
        <taxon>Spermatophyta</taxon>
        <taxon>Magnoliopsida</taxon>
        <taxon>eudicotyledons</taxon>
        <taxon>Gunneridae</taxon>
        <taxon>Pentapetalae</taxon>
        <taxon>rosids</taxon>
        <taxon>fabids</taxon>
        <taxon>Rosales</taxon>
        <taxon>Rosaceae</taxon>
        <taxon>Amygdaloideae</taxon>
        <taxon>Maleae</taxon>
        <taxon>Malus</taxon>
    </lineage>
</organism>
<keyword evidence="1" id="KW-0812">Transmembrane</keyword>